<proteinExistence type="inferred from homology"/>
<evidence type="ECO:0000256" key="3">
    <source>
        <dbReference type="SAM" id="MobiDB-lite"/>
    </source>
</evidence>
<dbReference type="PANTHER" id="PTHR34853:SF5">
    <property type="entry name" value="LIP-DOMAIN-CONTAINING PROTEIN-RELATED"/>
    <property type="match status" value="1"/>
</dbReference>
<evidence type="ECO:0000256" key="2">
    <source>
        <dbReference type="PIRNR" id="PIRNR029171"/>
    </source>
</evidence>
<organism evidence="4 5">
    <name type="scientific">Aspergillus pseudoustus</name>
    <dbReference type="NCBI Taxonomy" id="1810923"/>
    <lineage>
        <taxon>Eukaryota</taxon>
        <taxon>Fungi</taxon>
        <taxon>Dikarya</taxon>
        <taxon>Ascomycota</taxon>
        <taxon>Pezizomycotina</taxon>
        <taxon>Eurotiomycetes</taxon>
        <taxon>Eurotiomycetidae</taxon>
        <taxon>Eurotiales</taxon>
        <taxon>Aspergillaceae</taxon>
        <taxon>Aspergillus</taxon>
        <taxon>Aspergillus subgen. Nidulantes</taxon>
    </lineage>
</organism>
<dbReference type="InterPro" id="IPR029058">
    <property type="entry name" value="AB_hydrolase_fold"/>
</dbReference>
<gene>
    <name evidence="4" type="ORF">BJY01DRAFT_239554</name>
</gene>
<reference evidence="4 5" key="1">
    <citation type="submission" date="2024-07" db="EMBL/GenBank/DDBJ databases">
        <title>Section-level genome sequencing and comparative genomics of Aspergillus sections Usti and Cavernicolus.</title>
        <authorList>
            <consortium name="Lawrence Berkeley National Laboratory"/>
            <person name="Nybo J.L."/>
            <person name="Vesth T.C."/>
            <person name="Theobald S."/>
            <person name="Frisvad J.C."/>
            <person name="Larsen T.O."/>
            <person name="Kjaerboelling I."/>
            <person name="Rothschild-Mancinelli K."/>
            <person name="Lyhne E.K."/>
            <person name="Kogle M.E."/>
            <person name="Barry K."/>
            <person name="Clum A."/>
            <person name="Na H."/>
            <person name="Ledsgaard L."/>
            <person name="Lin J."/>
            <person name="Lipzen A."/>
            <person name="Kuo A."/>
            <person name="Riley R."/>
            <person name="Mondo S."/>
            <person name="Labutti K."/>
            <person name="Haridas S."/>
            <person name="Pangalinan J."/>
            <person name="Salamov A.A."/>
            <person name="Simmons B.A."/>
            <person name="Magnuson J.K."/>
            <person name="Chen J."/>
            <person name="Drula E."/>
            <person name="Henrissat B."/>
            <person name="Wiebenga A."/>
            <person name="Lubbers R.J."/>
            <person name="Gomes A.C."/>
            <person name="Makela M.R."/>
            <person name="Stajich J."/>
            <person name="Grigoriev I.V."/>
            <person name="Mortensen U.H."/>
            <person name="De Vries R.P."/>
            <person name="Baker S.E."/>
            <person name="Andersen M.R."/>
        </authorList>
    </citation>
    <scope>NUCLEOTIDE SEQUENCE [LARGE SCALE GENOMIC DNA]</scope>
    <source>
        <strain evidence="4 5">CBS 123904</strain>
    </source>
</reference>
<sequence>MWLIGLLVALAAASPVSVSQPAGSPEDPSTDPFYQPPSGFESTAPGTILRKRKIAAALFGLIPEPVDAFQLLYRTTAVNGSAISTVTTVFKPQSPKTDRLVSFHTEYDSSSVTCNPSYQYQLGAPQTGLIPSVELPIIQAYLLKNYIVASPDYEGPEAAFGAARLAGMAVLDGMRAVASFEDLNLTTGDPAIVGTGYSGGAIATGWAAALHGTYAPELDIKGWAQGGTPSNLTGTLMWLDNSSYSGFFPAAIDGLSKPSAYGARLKPFIDTIVTAAGQLLLDYANSHCAVPSLINFRNQSILNTTFQTLGPNLIHEPIVETIMAENILGVNPDETPIAPVFAYHAALDDIIPYGDANAMITRWCDYGANVSFTTYASGGHISTELHGIPEAVRWVERAFEGGIKTGCTTNTISAGVLERNVLGEGLEPIVEALSKALDVAGKEDESIKEDISVLGRIP</sequence>
<keyword evidence="1" id="KW-0378">Hydrolase</keyword>
<dbReference type="SUPFAM" id="SSF53474">
    <property type="entry name" value="alpha/beta-Hydrolases"/>
    <property type="match status" value="1"/>
</dbReference>
<dbReference type="EMBL" id="JBFXLU010000247">
    <property type="protein sequence ID" value="KAL2833162.1"/>
    <property type="molecule type" value="Genomic_DNA"/>
</dbReference>
<dbReference type="Gene3D" id="3.40.50.1820">
    <property type="entry name" value="alpha/beta hydrolase"/>
    <property type="match status" value="1"/>
</dbReference>
<keyword evidence="2" id="KW-0732">Signal</keyword>
<dbReference type="PIRSF" id="PIRSF029171">
    <property type="entry name" value="Esterase_LipA"/>
    <property type="match status" value="1"/>
</dbReference>
<feature type="chain" id="PRO_5045016015" evidence="2">
    <location>
        <begin position="19"/>
        <end position="458"/>
    </location>
</feature>
<comment type="similarity">
    <text evidence="2">Belongs to the AB hydrolase superfamily. Lipase family.</text>
</comment>
<keyword evidence="5" id="KW-1185">Reference proteome</keyword>
<feature type="signal peptide" evidence="2">
    <location>
        <begin position="1"/>
        <end position="18"/>
    </location>
</feature>
<evidence type="ECO:0000313" key="5">
    <source>
        <dbReference type="Proteomes" id="UP001610446"/>
    </source>
</evidence>
<feature type="region of interest" description="Disordered" evidence="3">
    <location>
        <begin position="18"/>
        <end position="44"/>
    </location>
</feature>
<dbReference type="Proteomes" id="UP001610446">
    <property type="component" value="Unassembled WGS sequence"/>
</dbReference>
<dbReference type="InterPro" id="IPR005152">
    <property type="entry name" value="Lipase_secreted"/>
</dbReference>
<comment type="caution">
    <text evidence="4">The sequence shown here is derived from an EMBL/GenBank/DDBJ whole genome shotgun (WGS) entry which is preliminary data.</text>
</comment>
<dbReference type="Pfam" id="PF03583">
    <property type="entry name" value="LIP"/>
    <property type="match status" value="1"/>
</dbReference>
<accession>A0ABR4J026</accession>
<dbReference type="PANTHER" id="PTHR34853">
    <property type="match status" value="1"/>
</dbReference>
<name>A0ABR4J026_9EURO</name>
<evidence type="ECO:0000256" key="1">
    <source>
        <dbReference type="ARBA" id="ARBA00022801"/>
    </source>
</evidence>
<dbReference type="Gene3D" id="1.10.260.130">
    <property type="match status" value="1"/>
</dbReference>
<evidence type="ECO:0000313" key="4">
    <source>
        <dbReference type="EMBL" id="KAL2833162.1"/>
    </source>
</evidence>
<protein>
    <submittedName>
        <fullName evidence="4">Secretory lipase-domain-containing protein</fullName>
    </submittedName>
</protein>